<evidence type="ECO:0000313" key="5">
    <source>
        <dbReference type="Proteomes" id="UP001361570"/>
    </source>
</evidence>
<accession>A0ABU8DTD6</accession>
<dbReference type="PANTHER" id="PTHR12526">
    <property type="entry name" value="GLYCOSYLTRANSFERASE"/>
    <property type="match status" value="1"/>
</dbReference>
<evidence type="ECO:0000256" key="2">
    <source>
        <dbReference type="ARBA" id="ARBA00022679"/>
    </source>
</evidence>
<dbReference type="EC" id="2.4.-.-" evidence="4"/>
<dbReference type="InterPro" id="IPR028098">
    <property type="entry name" value="Glyco_trans_4-like_N"/>
</dbReference>
<proteinExistence type="predicted"/>
<gene>
    <name evidence="4" type="ORF">TEK04_10340</name>
</gene>
<organism evidence="4 5">
    <name type="scientific">Klenkia sesuvii</name>
    <dbReference type="NCBI Taxonomy" id="3103137"/>
    <lineage>
        <taxon>Bacteria</taxon>
        <taxon>Bacillati</taxon>
        <taxon>Actinomycetota</taxon>
        <taxon>Actinomycetes</taxon>
        <taxon>Geodermatophilales</taxon>
        <taxon>Geodermatophilaceae</taxon>
        <taxon>Klenkia</taxon>
    </lineage>
</organism>
<reference evidence="4 5" key="1">
    <citation type="submission" date="2024-03" db="EMBL/GenBank/DDBJ databases">
        <title>Draft genome sequence of Klenkia sp. LSe6-5.</title>
        <authorList>
            <person name="Duangmal K."/>
            <person name="Chantavorakit T."/>
        </authorList>
    </citation>
    <scope>NUCLEOTIDE SEQUENCE [LARGE SCALE GENOMIC DNA]</scope>
    <source>
        <strain evidence="4 5">LSe6-5</strain>
    </source>
</reference>
<dbReference type="GO" id="GO:0016757">
    <property type="term" value="F:glycosyltransferase activity"/>
    <property type="evidence" value="ECO:0007669"/>
    <property type="project" value="UniProtKB-KW"/>
</dbReference>
<dbReference type="EMBL" id="JBAPLU010000008">
    <property type="protein sequence ID" value="MEI4272121.1"/>
    <property type="molecule type" value="Genomic_DNA"/>
</dbReference>
<name>A0ABU8DTD6_9ACTN</name>
<protein>
    <submittedName>
        <fullName evidence="4">Glycosyltransferase</fullName>
        <ecNumber evidence="4">2.4.-.-</ecNumber>
    </submittedName>
</protein>
<dbReference type="Pfam" id="PF13692">
    <property type="entry name" value="Glyco_trans_1_4"/>
    <property type="match status" value="1"/>
</dbReference>
<dbReference type="Gene3D" id="3.40.50.2000">
    <property type="entry name" value="Glycogen Phosphorylase B"/>
    <property type="match status" value="2"/>
</dbReference>
<dbReference type="PANTHER" id="PTHR12526:SF510">
    <property type="entry name" value="D-INOSITOL 3-PHOSPHATE GLYCOSYLTRANSFERASE"/>
    <property type="match status" value="1"/>
</dbReference>
<evidence type="ECO:0000256" key="1">
    <source>
        <dbReference type="ARBA" id="ARBA00022676"/>
    </source>
</evidence>
<feature type="domain" description="Glycosyltransferase subfamily 4-like N-terminal" evidence="3">
    <location>
        <begin position="191"/>
        <end position="337"/>
    </location>
</feature>
<dbReference type="SUPFAM" id="SSF53756">
    <property type="entry name" value="UDP-Glycosyltransferase/glycogen phosphorylase"/>
    <property type="match status" value="1"/>
</dbReference>
<keyword evidence="5" id="KW-1185">Reference proteome</keyword>
<evidence type="ECO:0000259" key="3">
    <source>
        <dbReference type="Pfam" id="PF13439"/>
    </source>
</evidence>
<keyword evidence="1 4" id="KW-0328">Glycosyltransferase</keyword>
<dbReference type="RefSeq" id="WP_336404256.1">
    <property type="nucleotide sequence ID" value="NZ_JBAPLU010000008.1"/>
</dbReference>
<sequence length="543" mass="60224">MNGLDLPEPHQGGPLFTITTEPRLFSPLDERERRLLAGALTYQALVHPGVDVRVTITRANGSTPPSLTDQATQRVEWPDHRQVVGTLGVLSTGQDTPPTGTKDVVVDLGGPVEQLSGLVRLPGRLNAVRNAVRARVPVAFDALRQRQTDRFENRRLSRPLPRIGAFERPEHTAGSAQPPAVLFGMHWLELGGAERWAAETVRMARDAGLQPIVVTDRDSAHPDVVRDVFDGALVIPLTHPMTSDDESTFLRALFDRYDIRGVHVHHCTWLYQRLPWIRAQFPGTRLVDSLHVLEWRTGGFVDIALRLSNVIDEHHVISPQLRDYLVDRQGLSRSKVTLATLADLTVTAVDQPHDAIGDDGPADRPLTVAFVGRFTQQKRPYLFLRLAQTLHRQLGDRVRFVMHGDGELGDEVRRDHARRGLQSVVEMRTPSTPVSTTLEEADLLVICSDNEGVTLTSFEADAHGVLVISSDVGSQASVVVEDLLVPRHPGPLLAQTTDLVVDLARDPDRLAALRAAQHDKVAAFAALPRARDWTRDLYERWNS</sequence>
<dbReference type="Proteomes" id="UP001361570">
    <property type="component" value="Unassembled WGS sequence"/>
</dbReference>
<dbReference type="Pfam" id="PF13439">
    <property type="entry name" value="Glyco_transf_4"/>
    <property type="match status" value="1"/>
</dbReference>
<comment type="caution">
    <text evidence="4">The sequence shown here is derived from an EMBL/GenBank/DDBJ whole genome shotgun (WGS) entry which is preliminary data.</text>
</comment>
<keyword evidence="2 4" id="KW-0808">Transferase</keyword>
<evidence type="ECO:0000313" key="4">
    <source>
        <dbReference type="EMBL" id="MEI4272121.1"/>
    </source>
</evidence>